<accession>A0A7S2QCX8</accession>
<dbReference type="PANTHER" id="PTHR45689:SF5">
    <property type="entry name" value="I[[H]] CHANNEL, ISOFORM E"/>
    <property type="match status" value="1"/>
</dbReference>
<feature type="region of interest" description="Disordered" evidence="7">
    <location>
        <begin position="740"/>
        <end position="788"/>
    </location>
</feature>
<dbReference type="InterPro" id="IPR018490">
    <property type="entry name" value="cNMP-bd_dom_sf"/>
</dbReference>
<feature type="transmembrane region" description="Helical" evidence="8">
    <location>
        <begin position="301"/>
        <end position="325"/>
    </location>
</feature>
<dbReference type="GO" id="GO:0003254">
    <property type="term" value="P:regulation of membrane depolarization"/>
    <property type="evidence" value="ECO:0007669"/>
    <property type="project" value="TreeGrafter"/>
</dbReference>
<gene>
    <name evidence="10" type="ORF">BRAN1462_LOCUS57077</name>
</gene>
<comment type="subcellular location">
    <subcellularLocation>
        <location evidence="1">Membrane</location>
        <topology evidence="1">Multi-pass membrane protein</topology>
    </subcellularLocation>
</comment>
<keyword evidence="5" id="KW-0406">Ion transport</keyword>
<evidence type="ECO:0000256" key="6">
    <source>
        <dbReference type="ARBA" id="ARBA00023136"/>
    </source>
</evidence>
<protein>
    <recommendedName>
        <fullName evidence="9">Cyclic nucleotide-binding domain-containing protein</fullName>
    </recommendedName>
</protein>
<proteinExistence type="predicted"/>
<dbReference type="InterPro" id="IPR014710">
    <property type="entry name" value="RmlC-like_jellyroll"/>
</dbReference>
<feature type="transmembrane region" description="Helical" evidence="8">
    <location>
        <begin position="378"/>
        <end position="405"/>
    </location>
</feature>
<dbReference type="InterPro" id="IPR000595">
    <property type="entry name" value="cNMP-bd_dom"/>
</dbReference>
<dbReference type="PANTHER" id="PTHR45689">
    <property type="entry name" value="I[[H]] CHANNEL, ISOFORM E"/>
    <property type="match status" value="1"/>
</dbReference>
<sequence>MLDSNFHRLHRELLAEHDTQVQALADEIAKLKGKALYSPRTSLPSVHEDVLSPRCSPTFQEPVEHMSRTSSKRSSSKRSTGSNGHRDIELPNGAIKVENGHVGEMPSSRSMARKQSKRKPTENSMFAASAAETIKDQDFELWPEWTMETISSPSSRRHRHDHTITAHLYRRMKNRYKRDTRNLETDSCQSDDAGISAFAPKSIFWYLRRRQFRQCLPKLPISPGSRTRMSWDFTGLALLVYDVYWIPLQVCFQPRNFLFGDVMGWISLLFWTLDIPSSFISGYHRKDGSTELSFSRIAKRYLMSWFVLDVVIVGADWMAVLLDLITRNSDPATEGVGLARLGKMMRVARILRSLRLLRLAKIRQLLYVVEERIQSEYISILGGLVQQIAGLLALNHLFACFWWVIGISVDAPNWVAVKGLADKEVILQYLVSLHWSFSQFTPASMEVYPENIGERAYNVVVLVFAMVVFSSFVSSITSAMTRLRTLRAHEVAQAYLLKRYLRENNISADLSSRVTRYIDVVSEVHKRRTDRSKVELLQMLSGPLNLELQREVYIPYISVHPYLNEYNVTSPSAMGHLCFTAVSKMSLSRGDILFNVGEDSNTMFFLVSGTLFYRRVKGIKSAKRLTMVPEGTVFCEAALWVPWVHRGRMKAVIESDVVGIDSEKFREVTLAHPEVTWHACRYSRMFLDEMREEALKHSMVWDLPRPLMEIHHNSSATVMFADGEYSSSPSTEVHSAEKLECFLMNDSSGSSEDEEAQRSGDQPDPLGPEGGQEAQMPEEHAEPSSARG</sequence>
<evidence type="ECO:0000256" key="4">
    <source>
        <dbReference type="ARBA" id="ARBA00022989"/>
    </source>
</evidence>
<dbReference type="PROSITE" id="PS50042">
    <property type="entry name" value="CNMP_BINDING_3"/>
    <property type="match status" value="1"/>
</dbReference>
<feature type="domain" description="Cyclic nucleotide-binding" evidence="9">
    <location>
        <begin position="581"/>
        <end position="668"/>
    </location>
</feature>
<dbReference type="AlphaFoldDB" id="A0A7S2QCX8"/>
<reference evidence="10" key="1">
    <citation type="submission" date="2021-01" db="EMBL/GenBank/DDBJ databases">
        <authorList>
            <person name="Corre E."/>
            <person name="Pelletier E."/>
            <person name="Niang G."/>
            <person name="Scheremetjew M."/>
            <person name="Finn R."/>
            <person name="Kale V."/>
            <person name="Holt S."/>
            <person name="Cochrane G."/>
            <person name="Meng A."/>
            <person name="Brown T."/>
            <person name="Cohen L."/>
        </authorList>
    </citation>
    <scope>NUCLEOTIDE SEQUENCE</scope>
    <source>
        <strain evidence="10">RCC3387</strain>
    </source>
</reference>
<dbReference type="Pfam" id="PF00520">
    <property type="entry name" value="Ion_trans"/>
    <property type="match status" value="1"/>
</dbReference>
<evidence type="ECO:0000256" key="7">
    <source>
        <dbReference type="SAM" id="MobiDB-lite"/>
    </source>
</evidence>
<dbReference type="InterPro" id="IPR005821">
    <property type="entry name" value="Ion_trans_dom"/>
</dbReference>
<feature type="region of interest" description="Disordered" evidence="7">
    <location>
        <begin position="41"/>
        <end position="125"/>
    </location>
</feature>
<dbReference type="GO" id="GO:0005249">
    <property type="term" value="F:voltage-gated potassium channel activity"/>
    <property type="evidence" value="ECO:0007669"/>
    <property type="project" value="TreeGrafter"/>
</dbReference>
<dbReference type="GO" id="GO:0098855">
    <property type="term" value="C:HCN channel complex"/>
    <property type="evidence" value="ECO:0007669"/>
    <property type="project" value="TreeGrafter"/>
</dbReference>
<dbReference type="SUPFAM" id="SSF51206">
    <property type="entry name" value="cAMP-binding domain-like"/>
    <property type="match status" value="1"/>
</dbReference>
<dbReference type="Gene3D" id="2.60.120.10">
    <property type="entry name" value="Jelly Rolls"/>
    <property type="match status" value="1"/>
</dbReference>
<evidence type="ECO:0000256" key="3">
    <source>
        <dbReference type="ARBA" id="ARBA00022692"/>
    </source>
</evidence>
<feature type="transmembrane region" description="Helical" evidence="8">
    <location>
        <begin position="262"/>
        <end position="280"/>
    </location>
</feature>
<dbReference type="InterPro" id="IPR051413">
    <property type="entry name" value="K/Na_HCN_channel"/>
</dbReference>
<dbReference type="SUPFAM" id="SSF81324">
    <property type="entry name" value="Voltage-gated potassium channels"/>
    <property type="match status" value="1"/>
</dbReference>
<keyword evidence="3 8" id="KW-0812">Transmembrane</keyword>
<feature type="transmembrane region" description="Helical" evidence="8">
    <location>
        <begin position="456"/>
        <end position="477"/>
    </location>
</feature>
<keyword evidence="4 8" id="KW-1133">Transmembrane helix</keyword>
<evidence type="ECO:0000256" key="8">
    <source>
        <dbReference type="SAM" id="Phobius"/>
    </source>
</evidence>
<organism evidence="10">
    <name type="scientific">Zooxanthella nutricula</name>
    <dbReference type="NCBI Taxonomy" id="1333877"/>
    <lineage>
        <taxon>Eukaryota</taxon>
        <taxon>Sar</taxon>
        <taxon>Alveolata</taxon>
        <taxon>Dinophyceae</taxon>
        <taxon>Peridiniales</taxon>
        <taxon>Peridiniales incertae sedis</taxon>
        <taxon>Zooxanthella</taxon>
    </lineage>
</organism>
<evidence type="ECO:0000313" key="10">
    <source>
        <dbReference type="EMBL" id="CAD9639255.1"/>
    </source>
</evidence>
<dbReference type="CDD" id="cd00038">
    <property type="entry name" value="CAP_ED"/>
    <property type="match status" value="1"/>
</dbReference>
<evidence type="ECO:0000256" key="2">
    <source>
        <dbReference type="ARBA" id="ARBA00022448"/>
    </source>
</evidence>
<keyword evidence="6 8" id="KW-0472">Membrane</keyword>
<evidence type="ECO:0000256" key="5">
    <source>
        <dbReference type="ARBA" id="ARBA00023065"/>
    </source>
</evidence>
<evidence type="ECO:0000256" key="1">
    <source>
        <dbReference type="ARBA" id="ARBA00004141"/>
    </source>
</evidence>
<evidence type="ECO:0000259" key="9">
    <source>
        <dbReference type="PROSITE" id="PS50042"/>
    </source>
</evidence>
<dbReference type="Gene3D" id="1.10.287.70">
    <property type="match status" value="1"/>
</dbReference>
<keyword evidence="2" id="KW-0813">Transport</keyword>
<dbReference type="GO" id="GO:0035725">
    <property type="term" value="P:sodium ion transmembrane transport"/>
    <property type="evidence" value="ECO:0007669"/>
    <property type="project" value="TreeGrafter"/>
</dbReference>
<name>A0A7S2QCX8_9DINO</name>
<dbReference type="EMBL" id="HBGW01089921">
    <property type="protein sequence ID" value="CAD9639255.1"/>
    <property type="molecule type" value="Transcribed_RNA"/>
</dbReference>